<evidence type="ECO:0000256" key="2">
    <source>
        <dbReference type="ARBA" id="ARBA00008072"/>
    </source>
</evidence>
<reference evidence="7 8" key="1">
    <citation type="submission" date="2019-09" db="EMBL/GenBank/DDBJ databases">
        <title>Phylogeny of genus Pseudoclavibacter and closely related genus.</title>
        <authorList>
            <person name="Li Y."/>
        </authorList>
    </citation>
    <scope>NUCLEOTIDE SEQUENCE [LARGE SCALE GENOMIC DNA]</scope>
    <source>
        <strain evidence="7 8">EGI 60007</strain>
    </source>
</reference>
<dbReference type="InterPro" id="IPR013149">
    <property type="entry name" value="ADH-like_C"/>
</dbReference>
<evidence type="ECO:0000256" key="5">
    <source>
        <dbReference type="ARBA" id="ARBA00023027"/>
    </source>
</evidence>
<dbReference type="Proteomes" id="UP000431744">
    <property type="component" value="Unassembled WGS sequence"/>
</dbReference>
<dbReference type="GO" id="GO:0008270">
    <property type="term" value="F:zinc ion binding"/>
    <property type="evidence" value="ECO:0007669"/>
    <property type="project" value="TreeGrafter"/>
</dbReference>
<keyword evidence="3" id="KW-0479">Metal-binding</keyword>
<keyword evidence="5" id="KW-0520">NAD</keyword>
<dbReference type="InterPro" id="IPR011032">
    <property type="entry name" value="GroES-like_sf"/>
</dbReference>
<organism evidence="7 8">
    <name type="scientific">Pseudoclavibacter endophyticus</name>
    <dbReference type="NCBI Taxonomy" id="1778590"/>
    <lineage>
        <taxon>Bacteria</taxon>
        <taxon>Bacillati</taxon>
        <taxon>Actinomycetota</taxon>
        <taxon>Actinomycetes</taxon>
        <taxon>Micrococcales</taxon>
        <taxon>Microbacteriaceae</taxon>
        <taxon>Pseudoclavibacter</taxon>
    </lineage>
</organism>
<dbReference type="GO" id="GO:0046294">
    <property type="term" value="P:formaldehyde catabolic process"/>
    <property type="evidence" value="ECO:0007669"/>
    <property type="project" value="TreeGrafter"/>
</dbReference>
<name>A0A6H9WNL9_9MICO</name>
<evidence type="ECO:0000256" key="3">
    <source>
        <dbReference type="ARBA" id="ARBA00022723"/>
    </source>
</evidence>
<sequence length="369" mass="38910">MPEEEDEPMVKALLLEEVGGPFHVAEIQVDDPIGREVLVDVKASGLCQSDRTASDLGGFPLPAILGHEVSGVVAAVGPDTSGFSVGDHVVASLQSHCGSCGPCLRDDINMCERPEFVRRAEGEAPRVTRDGAPVTPVVELGGFAERMLVHENNLVRIEQPIDHEIACILGCGILAGAGAVLNASKVPEGATVAVFGCGGLGLAAVQAAVIAGASRIVAVDVTTDKLASAVELGATDTVNSAETDPVAAIRDLLGGADYVFDFVGRPEVTKQAYESVGRAGELGIVGLTKPGATLEIGIDAPAVWNQVRIRPIFNGSANFLRDIPYFVDLYRQGRFRLDKFVSRTIRLDEVNDAYATMRDHTGRTVVTFP</sequence>
<keyword evidence="4" id="KW-0862">Zinc</keyword>
<dbReference type="OrthoDB" id="334894at2"/>
<keyword evidence="8" id="KW-1185">Reference proteome</keyword>
<comment type="similarity">
    <text evidence="2">Belongs to the zinc-containing alcohol dehydrogenase family.</text>
</comment>
<comment type="caution">
    <text evidence="7">The sequence shown here is derived from an EMBL/GenBank/DDBJ whole genome shotgun (WGS) entry which is preliminary data.</text>
</comment>
<dbReference type="GO" id="GO:0051903">
    <property type="term" value="F:S-(hydroxymethyl)glutathione dehydrogenase [NAD(P)+] activity"/>
    <property type="evidence" value="ECO:0007669"/>
    <property type="project" value="TreeGrafter"/>
</dbReference>
<accession>A0A6H9WNL9</accession>
<dbReference type="Gene3D" id="3.40.50.720">
    <property type="entry name" value="NAD(P)-binding Rossmann-like Domain"/>
    <property type="match status" value="1"/>
</dbReference>
<dbReference type="EMBL" id="WBJY01000004">
    <property type="protein sequence ID" value="KAB1646679.1"/>
    <property type="molecule type" value="Genomic_DNA"/>
</dbReference>
<dbReference type="InterPro" id="IPR036291">
    <property type="entry name" value="NAD(P)-bd_dom_sf"/>
</dbReference>
<dbReference type="AlphaFoldDB" id="A0A6H9WNL9"/>
<dbReference type="GO" id="GO:0005829">
    <property type="term" value="C:cytosol"/>
    <property type="evidence" value="ECO:0007669"/>
    <property type="project" value="TreeGrafter"/>
</dbReference>
<dbReference type="Pfam" id="PF00107">
    <property type="entry name" value="ADH_zinc_N"/>
    <property type="match status" value="1"/>
</dbReference>
<protein>
    <submittedName>
        <fullName evidence="7">Zinc-binding dehydrogenase</fullName>
    </submittedName>
</protein>
<dbReference type="InterPro" id="IPR020843">
    <property type="entry name" value="ER"/>
</dbReference>
<proteinExistence type="inferred from homology"/>
<dbReference type="SMART" id="SM00829">
    <property type="entry name" value="PKS_ER"/>
    <property type="match status" value="1"/>
</dbReference>
<dbReference type="Pfam" id="PF08240">
    <property type="entry name" value="ADH_N"/>
    <property type="match status" value="1"/>
</dbReference>
<gene>
    <name evidence="7" type="ORF">F8O04_13060</name>
</gene>
<evidence type="ECO:0000313" key="8">
    <source>
        <dbReference type="Proteomes" id="UP000431744"/>
    </source>
</evidence>
<feature type="domain" description="Enoyl reductase (ER)" evidence="6">
    <location>
        <begin position="19"/>
        <end position="366"/>
    </location>
</feature>
<dbReference type="PANTHER" id="PTHR43880:SF12">
    <property type="entry name" value="ALCOHOL DEHYDROGENASE CLASS-3"/>
    <property type="match status" value="1"/>
</dbReference>
<comment type="cofactor">
    <cofactor evidence="1">
        <name>Zn(2+)</name>
        <dbReference type="ChEBI" id="CHEBI:29105"/>
    </cofactor>
</comment>
<dbReference type="InterPro" id="IPR013154">
    <property type="entry name" value="ADH-like_N"/>
</dbReference>
<dbReference type="Gene3D" id="3.90.180.10">
    <property type="entry name" value="Medium-chain alcohol dehydrogenases, catalytic domain"/>
    <property type="match status" value="1"/>
</dbReference>
<dbReference type="RefSeq" id="WP_158029845.1">
    <property type="nucleotide sequence ID" value="NZ_BMHG01000002.1"/>
</dbReference>
<evidence type="ECO:0000256" key="1">
    <source>
        <dbReference type="ARBA" id="ARBA00001947"/>
    </source>
</evidence>
<dbReference type="SUPFAM" id="SSF50129">
    <property type="entry name" value="GroES-like"/>
    <property type="match status" value="1"/>
</dbReference>
<dbReference type="SUPFAM" id="SSF51735">
    <property type="entry name" value="NAD(P)-binding Rossmann-fold domains"/>
    <property type="match status" value="1"/>
</dbReference>
<dbReference type="FunFam" id="3.40.50.720:FF:000003">
    <property type="entry name" value="S-(hydroxymethyl)glutathione dehydrogenase"/>
    <property type="match status" value="1"/>
</dbReference>
<evidence type="ECO:0000259" key="6">
    <source>
        <dbReference type="SMART" id="SM00829"/>
    </source>
</evidence>
<dbReference type="PANTHER" id="PTHR43880">
    <property type="entry name" value="ALCOHOL DEHYDROGENASE"/>
    <property type="match status" value="1"/>
</dbReference>
<evidence type="ECO:0000256" key="4">
    <source>
        <dbReference type="ARBA" id="ARBA00022833"/>
    </source>
</evidence>
<evidence type="ECO:0000313" key="7">
    <source>
        <dbReference type="EMBL" id="KAB1646679.1"/>
    </source>
</evidence>